<dbReference type="PANTHER" id="PTHR43130:SF3">
    <property type="entry name" value="HTH-TYPE TRANSCRIPTIONAL REGULATOR RV1931C"/>
    <property type="match status" value="1"/>
</dbReference>
<dbReference type="InterPro" id="IPR052158">
    <property type="entry name" value="INH-QAR"/>
</dbReference>
<dbReference type="InterPro" id="IPR029062">
    <property type="entry name" value="Class_I_gatase-like"/>
</dbReference>
<dbReference type="Pfam" id="PF01965">
    <property type="entry name" value="DJ-1_PfpI"/>
    <property type="match status" value="1"/>
</dbReference>
<evidence type="ECO:0000313" key="4">
    <source>
        <dbReference type="EMBL" id="RMV27077.1"/>
    </source>
</evidence>
<dbReference type="InterPro" id="IPR009057">
    <property type="entry name" value="Homeodomain-like_sf"/>
</dbReference>
<dbReference type="Pfam" id="PF12833">
    <property type="entry name" value="HTH_18"/>
    <property type="match status" value="1"/>
</dbReference>
<dbReference type="AlphaFoldDB" id="A0A0N0WYG1"/>
<evidence type="ECO:0000256" key="2">
    <source>
        <dbReference type="ARBA" id="ARBA00023163"/>
    </source>
</evidence>
<comment type="caution">
    <text evidence="4">The sequence shown here is derived from an EMBL/GenBank/DDBJ whole genome shotgun (WGS) entry which is preliminary data.</text>
</comment>
<dbReference type="Gene3D" id="3.40.50.880">
    <property type="match status" value="1"/>
</dbReference>
<dbReference type="Proteomes" id="UP000271631">
    <property type="component" value="Unassembled WGS sequence"/>
</dbReference>
<dbReference type="Gene3D" id="1.10.10.60">
    <property type="entry name" value="Homeodomain-like"/>
    <property type="match status" value="1"/>
</dbReference>
<dbReference type="GO" id="GO:0043565">
    <property type="term" value="F:sequence-specific DNA binding"/>
    <property type="evidence" value="ECO:0007669"/>
    <property type="project" value="InterPro"/>
</dbReference>
<proteinExistence type="predicted"/>
<dbReference type="PANTHER" id="PTHR43130">
    <property type="entry name" value="ARAC-FAMILY TRANSCRIPTIONAL REGULATOR"/>
    <property type="match status" value="1"/>
</dbReference>
<reference evidence="4 5" key="1">
    <citation type="submission" date="2018-08" db="EMBL/GenBank/DDBJ databases">
        <title>Recombination of ecologically and evolutionarily significant loci maintains genetic cohesion in the Pseudomonas syringae species complex.</title>
        <authorList>
            <person name="Dillon M."/>
            <person name="Thakur S."/>
            <person name="Almeida R.N.D."/>
            <person name="Weir B.S."/>
            <person name="Guttman D.S."/>
        </authorList>
    </citation>
    <scope>NUCLEOTIDE SEQUENCE [LARGE SCALE GENOMIC DNA]</scope>
    <source>
        <strain evidence="4 5">ICMP 11281</strain>
    </source>
</reference>
<dbReference type="CDD" id="cd03137">
    <property type="entry name" value="GATase1_AraC_1"/>
    <property type="match status" value="1"/>
</dbReference>
<dbReference type="InterPro" id="IPR002818">
    <property type="entry name" value="DJ-1/PfpI"/>
</dbReference>
<organism evidence="4 5">
    <name type="scientific">Pseudomonas syringae pv. maculicola</name>
    <dbReference type="NCBI Taxonomy" id="59511"/>
    <lineage>
        <taxon>Bacteria</taxon>
        <taxon>Pseudomonadati</taxon>
        <taxon>Pseudomonadota</taxon>
        <taxon>Gammaproteobacteria</taxon>
        <taxon>Pseudomonadales</taxon>
        <taxon>Pseudomonadaceae</taxon>
        <taxon>Pseudomonas</taxon>
    </lineage>
</organism>
<evidence type="ECO:0000259" key="3">
    <source>
        <dbReference type="PROSITE" id="PS01124"/>
    </source>
</evidence>
<accession>A0A0N0WYG1</accession>
<dbReference type="PROSITE" id="PS01124">
    <property type="entry name" value="HTH_ARAC_FAMILY_2"/>
    <property type="match status" value="1"/>
</dbReference>
<dbReference type="SUPFAM" id="SSF52317">
    <property type="entry name" value="Class I glutamine amidotransferase-like"/>
    <property type="match status" value="1"/>
</dbReference>
<evidence type="ECO:0000313" key="5">
    <source>
        <dbReference type="Proteomes" id="UP000271631"/>
    </source>
</evidence>
<dbReference type="GO" id="GO:0003700">
    <property type="term" value="F:DNA-binding transcription factor activity"/>
    <property type="evidence" value="ECO:0007669"/>
    <property type="project" value="InterPro"/>
</dbReference>
<feature type="domain" description="HTH araC/xylS-type" evidence="3">
    <location>
        <begin position="235"/>
        <end position="333"/>
    </location>
</feature>
<evidence type="ECO:0000256" key="1">
    <source>
        <dbReference type="ARBA" id="ARBA00023015"/>
    </source>
</evidence>
<dbReference type="RefSeq" id="WP_005771435.1">
    <property type="nucleotide sequence ID" value="NZ_CP067024.1"/>
</dbReference>
<dbReference type="SUPFAM" id="SSF46689">
    <property type="entry name" value="Homeodomain-like"/>
    <property type="match status" value="2"/>
</dbReference>
<protein>
    <submittedName>
        <fullName evidence="4">AraC family regulatory protein</fullName>
    </submittedName>
</protein>
<dbReference type="SMART" id="SM00342">
    <property type="entry name" value="HTH_ARAC"/>
    <property type="match status" value="1"/>
</dbReference>
<dbReference type="EMBL" id="RBUQ01000379">
    <property type="protein sequence ID" value="RMV27077.1"/>
    <property type="molecule type" value="Genomic_DNA"/>
</dbReference>
<gene>
    <name evidence="4" type="ORF">ALP13_01920</name>
</gene>
<dbReference type="InterPro" id="IPR018060">
    <property type="entry name" value="HTH_AraC"/>
</dbReference>
<name>A0A0N0WYG1_PSEYM</name>
<sequence>MIPAIIDKCYCTCTNRQGPRKFTIKTHNVVILAFDGVVAGDLTMPAELFERVELTKGHYPYQVRVCASTLTVQTRSFDLQIRFSLDEIARADTLIVPGLSDPTGHVPDAILDVIRSATQTGARIASICTGAFVLAQSGVLDGMRATTHWKAADKLARQYPKIEVNPNVLFVDNGQILTSAGAAAGLDLCLHMIKQDHGASVAARAARLAVVPLERSGGQAQFIVRDMPCSHTSLSPVIQWIESRLATIITIRDMAEFALISTRTLTRRFQEQLGLSPLQWVIHARVTRAQCLLEATDLPIEHVAAQVGFTSSTSLREHFLHIVGTNPTAYRLAFRKAPSKLEHT</sequence>
<keyword evidence="2" id="KW-0804">Transcription</keyword>
<keyword evidence="1" id="KW-0805">Transcription regulation</keyword>